<proteinExistence type="inferred from homology"/>
<gene>
    <name evidence="8" type="ORF">LCER1_G003316</name>
</gene>
<evidence type="ECO:0000256" key="2">
    <source>
        <dbReference type="ARBA" id="ARBA00010139"/>
    </source>
</evidence>
<comment type="similarity">
    <text evidence="2">Belongs to the FAD-binding monooxygenase family.</text>
</comment>
<dbReference type="AlphaFoldDB" id="A0A7D8UZP3"/>
<evidence type="ECO:0000256" key="1">
    <source>
        <dbReference type="ARBA" id="ARBA00001974"/>
    </source>
</evidence>
<keyword evidence="4" id="KW-0274">FAD</keyword>
<reference evidence="8 9" key="1">
    <citation type="submission" date="2018-05" db="EMBL/GenBank/DDBJ databases">
        <title>Whole genome sequencing for identification of molecular markers to develop diagnostic detection tools for the regulated plant pathogen Lachnellula willkommii.</title>
        <authorList>
            <person name="Giroux E."/>
            <person name="Bilodeau G."/>
        </authorList>
    </citation>
    <scope>NUCLEOTIDE SEQUENCE [LARGE SCALE GENOMIC DNA]</scope>
    <source>
        <strain evidence="8 9">CBS 625.97</strain>
    </source>
</reference>
<dbReference type="GO" id="GO:0050661">
    <property type="term" value="F:NADP binding"/>
    <property type="evidence" value="ECO:0007669"/>
    <property type="project" value="InterPro"/>
</dbReference>
<dbReference type="OrthoDB" id="66881at2759"/>
<evidence type="ECO:0000256" key="7">
    <source>
        <dbReference type="ARBA" id="ARBA00023033"/>
    </source>
</evidence>
<dbReference type="Pfam" id="PF00743">
    <property type="entry name" value="FMO-like"/>
    <property type="match status" value="1"/>
</dbReference>
<keyword evidence="7 8" id="KW-0503">Monooxygenase</keyword>
<dbReference type="InterPro" id="IPR036188">
    <property type="entry name" value="FAD/NAD-bd_sf"/>
</dbReference>
<dbReference type="Proteomes" id="UP000481288">
    <property type="component" value="Unassembled WGS sequence"/>
</dbReference>
<dbReference type="GO" id="GO:0050660">
    <property type="term" value="F:flavin adenine dinucleotide binding"/>
    <property type="evidence" value="ECO:0007669"/>
    <property type="project" value="InterPro"/>
</dbReference>
<organism evidence="8 9">
    <name type="scientific">Lachnellula cervina</name>
    <dbReference type="NCBI Taxonomy" id="1316786"/>
    <lineage>
        <taxon>Eukaryota</taxon>
        <taxon>Fungi</taxon>
        <taxon>Dikarya</taxon>
        <taxon>Ascomycota</taxon>
        <taxon>Pezizomycotina</taxon>
        <taxon>Leotiomycetes</taxon>
        <taxon>Helotiales</taxon>
        <taxon>Lachnaceae</taxon>
        <taxon>Lachnellula</taxon>
    </lineage>
</organism>
<evidence type="ECO:0000256" key="4">
    <source>
        <dbReference type="ARBA" id="ARBA00022827"/>
    </source>
</evidence>
<dbReference type="Gene3D" id="3.50.50.60">
    <property type="entry name" value="FAD/NAD(P)-binding domain"/>
    <property type="match status" value="2"/>
</dbReference>
<accession>A0A7D8UZP3</accession>
<sequence length="592" mass="67031">MSVRRIAPYRDQSSEARMGVIDSTKHEKDIRAGELEVGIVKLKSTPHNLHSYHTKQARMGSTALEYDALIVGAGFGGCHVLKTLRDKGFKTLAVDDGDDLGGVWHFNRYPGARVDSKVPLYEFSNKEVWSDWNWTVKYPGWAEIQDYFQHVEEKLHLKKDIRFKTRISAAQFDDSVDKWHITAHDGSEFIARYFILCIGSFAKPYIPDFKGIDTFAGVYCHTSHWPRNGIEYAGKRVGVVGNASSGLQTIQEIAPDVKHLTVFQRSPTYALPMRQAKLTEKDQDKSTYEAIFGKRRTMFAGIDQEFNWDSCVKATDEERQVFFEGLWEKGGLLFWLANYQDVIIDKEANAYAYTFWRSKVIQRIKDPKVAEILAPEIPPFFFGTKRATLEQRYYEVYNQENVDLINARVNPIKEIVPSGVITEDGTLHELDLLVLATGYDAVTGGFTAIDIKGLKGKSLKEKWSKGSHTAYGMATAGFPNMFFPYGPQAPTTFCNGPTCAEIQGDWIASALEFMREKKLTRIDAQEEAEAAWREHVNMIGNMTLIPQTQSEYMGTNVPGKPKEMLNYLGGLPRYVEQIEAVRDSGYSGFDLK</sequence>
<dbReference type="PANTHER" id="PTHR43098">
    <property type="entry name" value="L-ORNITHINE N(5)-MONOOXYGENASE-RELATED"/>
    <property type="match status" value="1"/>
</dbReference>
<evidence type="ECO:0000313" key="8">
    <source>
        <dbReference type="EMBL" id="TVY55389.1"/>
    </source>
</evidence>
<comment type="cofactor">
    <cofactor evidence="1">
        <name>FAD</name>
        <dbReference type="ChEBI" id="CHEBI:57692"/>
    </cofactor>
</comment>
<evidence type="ECO:0000256" key="6">
    <source>
        <dbReference type="ARBA" id="ARBA00023002"/>
    </source>
</evidence>
<name>A0A7D8UZP3_9HELO</name>
<comment type="caution">
    <text evidence="8">The sequence shown here is derived from an EMBL/GenBank/DDBJ whole genome shotgun (WGS) entry which is preliminary data.</text>
</comment>
<evidence type="ECO:0000256" key="3">
    <source>
        <dbReference type="ARBA" id="ARBA00022630"/>
    </source>
</evidence>
<dbReference type="InterPro" id="IPR020946">
    <property type="entry name" value="Flavin_mOase-like"/>
</dbReference>
<keyword evidence="9" id="KW-1185">Reference proteome</keyword>
<keyword evidence="6" id="KW-0560">Oxidoreductase</keyword>
<protein>
    <submittedName>
        <fullName evidence="8">Baeyer-Villiger monooxygenase</fullName>
    </submittedName>
</protein>
<dbReference type="PANTHER" id="PTHR43098:SF3">
    <property type="entry name" value="L-ORNITHINE N(5)-MONOOXYGENASE-RELATED"/>
    <property type="match status" value="1"/>
</dbReference>
<dbReference type="GO" id="GO:0004499">
    <property type="term" value="F:N,N-dimethylaniline monooxygenase activity"/>
    <property type="evidence" value="ECO:0007669"/>
    <property type="project" value="InterPro"/>
</dbReference>
<dbReference type="SUPFAM" id="SSF51905">
    <property type="entry name" value="FAD/NAD(P)-binding domain"/>
    <property type="match status" value="2"/>
</dbReference>
<evidence type="ECO:0000313" key="9">
    <source>
        <dbReference type="Proteomes" id="UP000481288"/>
    </source>
</evidence>
<keyword evidence="3" id="KW-0285">Flavoprotein</keyword>
<dbReference type="InterPro" id="IPR050775">
    <property type="entry name" value="FAD-binding_Monooxygenases"/>
</dbReference>
<dbReference type="EMBL" id="QGMG01000246">
    <property type="protein sequence ID" value="TVY55389.1"/>
    <property type="molecule type" value="Genomic_DNA"/>
</dbReference>
<keyword evidence="5" id="KW-0521">NADP</keyword>
<evidence type="ECO:0000256" key="5">
    <source>
        <dbReference type="ARBA" id="ARBA00022857"/>
    </source>
</evidence>